<sequence length="315" mass="34684">MVKIALSDAEVMYNKALGLIGEYSVTEGDTTSKQAIICIRYYTDSQNETLEDHPWNFAKKDVILYEFTDRPIFGYTRKYATPTDYARILTVDNSIGSDVSRRQAGVPPWEVKGDYIHSDAGATPDSWSTSKKYYDGQFYAVTPDTWATGTAYIDDQYVKVDTTIYEVLVDHTSDTVANDIVAGNLAAGIIGSIVTYEVLVTHTSDTVIADITSANVAARGIDLDIVFVEYVWKQTDMDEWSAKAKAALALKLASKVVTDLGGEPKDKEALINEYEGLVMPQARSADAAEGKPRPHFRSSWLAARQSGGTGDYYVT</sequence>
<name>A0A0F9GQG2_9ZZZZ</name>
<proteinExistence type="predicted"/>
<accession>A0A0F9GQG2</accession>
<organism evidence="1">
    <name type="scientific">marine sediment metagenome</name>
    <dbReference type="NCBI Taxonomy" id="412755"/>
    <lineage>
        <taxon>unclassified sequences</taxon>
        <taxon>metagenomes</taxon>
        <taxon>ecological metagenomes</taxon>
    </lineage>
</organism>
<dbReference type="EMBL" id="LAZR01025502">
    <property type="protein sequence ID" value="KKL71725.1"/>
    <property type="molecule type" value="Genomic_DNA"/>
</dbReference>
<reference evidence="1" key="1">
    <citation type="journal article" date="2015" name="Nature">
        <title>Complex archaea that bridge the gap between prokaryotes and eukaryotes.</title>
        <authorList>
            <person name="Spang A."/>
            <person name="Saw J.H."/>
            <person name="Jorgensen S.L."/>
            <person name="Zaremba-Niedzwiedzka K."/>
            <person name="Martijn J."/>
            <person name="Lind A.E."/>
            <person name="van Eijk R."/>
            <person name="Schleper C."/>
            <person name="Guy L."/>
            <person name="Ettema T.J."/>
        </authorList>
    </citation>
    <scope>NUCLEOTIDE SEQUENCE</scope>
</reference>
<protein>
    <submittedName>
        <fullName evidence="1">Uncharacterized protein</fullName>
    </submittedName>
</protein>
<gene>
    <name evidence="1" type="ORF">LCGC14_2092050</name>
</gene>
<dbReference type="AlphaFoldDB" id="A0A0F9GQG2"/>
<evidence type="ECO:0000313" key="1">
    <source>
        <dbReference type="EMBL" id="KKL71725.1"/>
    </source>
</evidence>
<comment type="caution">
    <text evidence="1">The sequence shown here is derived from an EMBL/GenBank/DDBJ whole genome shotgun (WGS) entry which is preliminary data.</text>
</comment>